<name>A0A3N2QYH2_9RHOB</name>
<accession>A0A3N2QYH2</accession>
<dbReference type="Proteomes" id="UP000268016">
    <property type="component" value="Unassembled WGS sequence"/>
</dbReference>
<feature type="domain" description="Outer membrane protein assembly factor BamE" evidence="3">
    <location>
        <begin position="37"/>
        <end position="112"/>
    </location>
</feature>
<organism evidence="4 5">
    <name type="scientific">Histidinibacterium lentulum</name>
    <dbReference type="NCBI Taxonomy" id="2480588"/>
    <lineage>
        <taxon>Bacteria</taxon>
        <taxon>Pseudomonadati</taxon>
        <taxon>Pseudomonadota</taxon>
        <taxon>Alphaproteobacteria</taxon>
        <taxon>Rhodobacterales</taxon>
        <taxon>Paracoccaceae</taxon>
        <taxon>Histidinibacterium</taxon>
    </lineage>
</organism>
<protein>
    <submittedName>
        <fullName evidence="4">Outer membrane protein assembly factor BamE</fullName>
    </submittedName>
</protein>
<reference evidence="4 5" key="1">
    <citation type="submission" date="2018-10" db="EMBL/GenBank/DDBJ databases">
        <title>Histidinibacterium lentulum gen. nov., sp. nov., a marine bacterium from the culture broth of Picochlorum sp. 122.</title>
        <authorList>
            <person name="Wang G."/>
        </authorList>
    </citation>
    <scope>NUCLEOTIDE SEQUENCE [LARGE SCALE GENOMIC DNA]</scope>
    <source>
        <strain evidence="4 5">B17</strain>
    </source>
</reference>
<keyword evidence="1" id="KW-0732">Signal</keyword>
<dbReference type="InterPro" id="IPR007450">
    <property type="entry name" value="BamE_dom"/>
</dbReference>
<keyword evidence="5" id="KW-1185">Reference proteome</keyword>
<dbReference type="GO" id="GO:0019867">
    <property type="term" value="C:outer membrane"/>
    <property type="evidence" value="ECO:0007669"/>
    <property type="project" value="InterPro"/>
</dbReference>
<dbReference type="OrthoDB" id="7203955at2"/>
<dbReference type="AlphaFoldDB" id="A0A3N2QYH2"/>
<evidence type="ECO:0000256" key="2">
    <source>
        <dbReference type="ARBA" id="ARBA00023136"/>
    </source>
</evidence>
<evidence type="ECO:0000313" key="5">
    <source>
        <dbReference type="Proteomes" id="UP000268016"/>
    </source>
</evidence>
<dbReference type="PROSITE" id="PS51257">
    <property type="entry name" value="PROKAR_LIPOPROTEIN"/>
    <property type="match status" value="1"/>
</dbReference>
<comment type="caution">
    <text evidence="4">The sequence shown here is derived from an EMBL/GenBank/DDBJ whole genome shotgun (WGS) entry which is preliminary data.</text>
</comment>
<sequence>MAERRVRTALERGARGLGLALALAAATGCTPLYRTHGFVPSQSELMMLEPGIDTRDSVTETLGQPTAGGVLDERGLYYVQSRFRTVGPFQPQEVERQIVAMAFDAEGILRNIERYGLEDGRAVPLERRVTDAGLRDTTFLRQLMGNLGNFDATRFIGDED</sequence>
<keyword evidence="2" id="KW-0472">Membrane</keyword>
<dbReference type="Pfam" id="PF04355">
    <property type="entry name" value="BamE"/>
    <property type="match status" value="1"/>
</dbReference>
<dbReference type="EMBL" id="RDRB01000006">
    <property type="protein sequence ID" value="ROU00193.1"/>
    <property type="molecule type" value="Genomic_DNA"/>
</dbReference>
<evidence type="ECO:0000256" key="1">
    <source>
        <dbReference type="ARBA" id="ARBA00022729"/>
    </source>
</evidence>
<dbReference type="RefSeq" id="WP_123642742.1">
    <property type="nucleotide sequence ID" value="NZ_ML119086.1"/>
</dbReference>
<gene>
    <name evidence="4" type="primary">bamE</name>
    <name evidence="4" type="ORF">EAT49_12875</name>
</gene>
<dbReference type="Gene3D" id="3.30.1450.10">
    <property type="match status" value="1"/>
</dbReference>
<proteinExistence type="predicted"/>
<dbReference type="InterPro" id="IPR037873">
    <property type="entry name" value="BamE-like"/>
</dbReference>
<evidence type="ECO:0000259" key="3">
    <source>
        <dbReference type="Pfam" id="PF04355"/>
    </source>
</evidence>
<evidence type="ECO:0000313" key="4">
    <source>
        <dbReference type="EMBL" id="ROU00193.1"/>
    </source>
</evidence>